<protein>
    <submittedName>
        <fullName evidence="1">Uncharacterized protein</fullName>
    </submittedName>
</protein>
<dbReference type="EMBL" id="ML977596">
    <property type="protein sequence ID" value="KAF1999380.1"/>
    <property type="molecule type" value="Genomic_DNA"/>
</dbReference>
<reference evidence="1" key="1">
    <citation type="journal article" date="2020" name="Stud. Mycol.">
        <title>101 Dothideomycetes genomes: a test case for predicting lifestyles and emergence of pathogens.</title>
        <authorList>
            <person name="Haridas S."/>
            <person name="Albert R."/>
            <person name="Binder M."/>
            <person name="Bloem J."/>
            <person name="Labutti K."/>
            <person name="Salamov A."/>
            <person name="Andreopoulos B."/>
            <person name="Baker S."/>
            <person name="Barry K."/>
            <person name="Bills G."/>
            <person name="Bluhm B."/>
            <person name="Cannon C."/>
            <person name="Castanera R."/>
            <person name="Culley D."/>
            <person name="Daum C."/>
            <person name="Ezra D."/>
            <person name="Gonzalez J."/>
            <person name="Henrissat B."/>
            <person name="Kuo A."/>
            <person name="Liang C."/>
            <person name="Lipzen A."/>
            <person name="Lutzoni F."/>
            <person name="Magnuson J."/>
            <person name="Mondo S."/>
            <person name="Nolan M."/>
            <person name="Ohm R."/>
            <person name="Pangilinan J."/>
            <person name="Park H.-J."/>
            <person name="Ramirez L."/>
            <person name="Alfaro M."/>
            <person name="Sun H."/>
            <person name="Tritt A."/>
            <person name="Yoshinaga Y."/>
            <person name="Zwiers L.-H."/>
            <person name="Turgeon B."/>
            <person name="Goodwin S."/>
            <person name="Spatafora J."/>
            <person name="Crous P."/>
            <person name="Grigoriev I."/>
        </authorList>
    </citation>
    <scope>NUCLEOTIDE SEQUENCE</scope>
    <source>
        <strain evidence="1">CBS 123094</strain>
    </source>
</reference>
<keyword evidence="2" id="KW-1185">Reference proteome</keyword>
<dbReference type="Proteomes" id="UP000799779">
    <property type="component" value="Unassembled WGS sequence"/>
</dbReference>
<sequence length="197" mass="22101">MYAANGPCMTEGASQDAQFNQRCSQTIDWSWDEDFSRDVSRRHCLGALGSFIQGLHAPFFHTQSHNKQRRGLVWCRLRASRCSATHYLQTATGMLRFSNDHRGIQATFSHPMAFNLRPPMLTGSADGLLPGILMPRMLRPHDVLSIFLKSPTQVLNPNCSLPSLRSAYHRNIMSRSKNTPTSVACKRPFVSKLLTPG</sequence>
<gene>
    <name evidence="1" type="ORF">P154DRAFT_230402</name>
</gene>
<organism evidence="1 2">
    <name type="scientific">Amniculicola lignicola CBS 123094</name>
    <dbReference type="NCBI Taxonomy" id="1392246"/>
    <lineage>
        <taxon>Eukaryota</taxon>
        <taxon>Fungi</taxon>
        <taxon>Dikarya</taxon>
        <taxon>Ascomycota</taxon>
        <taxon>Pezizomycotina</taxon>
        <taxon>Dothideomycetes</taxon>
        <taxon>Pleosporomycetidae</taxon>
        <taxon>Pleosporales</taxon>
        <taxon>Amniculicolaceae</taxon>
        <taxon>Amniculicola</taxon>
    </lineage>
</organism>
<name>A0A6A5WBY9_9PLEO</name>
<dbReference type="AlphaFoldDB" id="A0A6A5WBY9"/>
<proteinExistence type="predicted"/>
<evidence type="ECO:0000313" key="2">
    <source>
        <dbReference type="Proteomes" id="UP000799779"/>
    </source>
</evidence>
<evidence type="ECO:0000313" key="1">
    <source>
        <dbReference type="EMBL" id="KAF1999380.1"/>
    </source>
</evidence>
<accession>A0A6A5WBY9</accession>